<dbReference type="Pfam" id="PF21835">
    <property type="entry name" value="YIEGIA_cap"/>
    <property type="match status" value="1"/>
</dbReference>
<dbReference type="AlphaFoldDB" id="A0A1D2YU87"/>
<dbReference type="EMBL" id="MIJF01000028">
    <property type="protein sequence ID" value="OEF99221.1"/>
    <property type="molecule type" value="Genomic_DNA"/>
</dbReference>
<organism evidence="1 2">
    <name type="scientific">Vulcanibacillus modesticaldus</name>
    <dbReference type="NCBI Taxonomy" id="337097"/>
    <lineage>
        <taxon>Bacteria</taxon>
        <taxon>Bacillati</taxon>
        <taxon>Bacillota</taxon>
        <taxon>Bacilli</taxon>
        <taxon>Bacillales</taxon>
        <taxon>Bacillaceae</taxon>
        <taxon>Vulcanibacillus</taxon>
    </lineage>
</organism>
<keyword evidence="2" id="KW-1185">Reference proteome</keyword>
<reference evidence="1 2" key="1">
    <citation type="submission" date="2016-09" db="EMBL/GenBank/DDBJ databases">
        <title>Draft genome sequence for the type strain of Vulcanibacillus modesticaldus BR, a strictly anaerobic, moderately thermophilic, and nitrate-reducing bacterium from deep sea-hydrothermal vents of the Mid-Atlantic Ridge.</title>
        <authorList>
            <person name="Abin C.A."/>
            <person name="Hollibaugh J.T."/>
        </authorList>
    </citation>
    <scope>NUCLEOTIDE SEQUENCE [LARGE SCALE GENOMIC DNA]</scope>
    <source>
        <strain evidence="1 2">BR</strain>
    </source>
</reference>
<protein>
    <submittedName>
        <fullName evidence="1">Uncharacterized protein</fullName>
    </submittedName>
</protein>
<dbReference type="STRING" id="337097.BHF71_09525"/>
<dbReference type="Proteomes" id="UP000243739">
    <property type="component" value="Unassembled WGS sequence"/>
</dbReference>
<comment type="caution">
    <text evidence="1">The sequence shown here is derived from an EMBL/GenBank/DDBJ whole genome shotgun (WGS) entry which is preliminary data.</text>
</comment>
<evidence type="ECO:0000313" key="2">
    <source>
        <dbReference type="Proteomes" id="UP000243739"/>
    </source>
</evidence>
<dbReference type="OrthoDB" id="2053805at2"/>
<sequence length="68" mass="7583">MGKEANIKPPYEILAFITINKDRVLAGNALSLYTDTKEVQKMLTVDIAKALKADIVELKTGDYMVIRV</sequence>
<accession>A0A1D2YU87</accession>
<dbReference type="RefSeq" id="WP_069656902.1">
    <property type="nucleotide sequence ID" value="NZ_MIJF01000028.1"/>
</dbReference>
<evidence type="ECO:0000313" key="1">
    <source>
        <dbReference type="EMBL" id="OEF99221.1"/>
    </source>
</evidence>
<proteinExistence type="predicted"/>
<name>A0A1D2YU87_9BACI</name>
<gene>
    <name evidence="1" type="ORF">BHF71_09525</name>
</gene>
<dbReference type="InterPro" id="IPR054055">
    <property type="entry name" value="YpzH"/>
</dbReference>